<evidence type="ECO:0000313" key="2">
    <source>
        <dbReference type="Proteomes" id="UP001596258"/>
    </source>
</evidence>
<accession>A0ABW1UAX0</accession>
<dbReference type="EMBL" id="JBHSSO010000068">
    <property type="protein sequence ID" value="MFC6290504.1"/>
    <property type="molecule type" value="Genomic_DNA"/>
</dbReference>
<gene>
    <name evidence="1" type="ORF">ACFP1M_10010</name>
</gene>
<proteinExistence type="predicted"/>
<comment type="caution">
    <text evidence="1">The sequence shown here is derived from an EMBL/GenBank/DDBJ whole genome shotgun (WGS) entry which is preliminary data.</text>
</comment>
<evidence type="ECO:0000313" key="1">
    <source>
        <dbReference type="EMBL" id="MFC6290504.1"/>
    </source>
</evidence>
<dbReference type="Proteomes" id="UP001596258">
    <property type="component" value="Unassembled WGS sequence"/>
</dbReference>
<dbReference type="RefSeq" id="WP_125576125.1">
    <property type="nucleotide sequence ID" value="NZ_JBHSSO010000068.1"/>
</dbReference>
<evidence type="ECO:0008006" key="3">
    <source>
        <dbReference type="Google" id="ProtNLM"/>
    </source>
</evidence>
<protein>
    <recommendedName>
        <fullName evidence="3">Mor transcription activator domain-containing protein</fullName>
    </recommendedName>
</protein>
<dbReference type="SUPFAM" id="SSF46689">
    <property type="entry name" value="Homeodomain-like"/>
    <property type="match status" value="1"/>
</dbReference>
<sequence>MEADKQDWQVIYQELADLIGEENTLKIFRDFRGSTVSFPMRLMRREALLSHVQNDYLAGMSIHELSAHYQLAERTVCKYIHK</sequence>
<reference evidence="2" key="1">
    <citation type="journal article" date="2019" name="Int. J. Syst. Evol. Microbiol.">
        <title>The Global Catalogue of Microorganisms (GCM) 10K type strain sequencing project: providing services to taxonomists for standard genome sequencing and annotation.</title>
        <authorList>
            <consortium name="The Broad Institute Genomics Platform"/>
            <consortium name="The Broad Institute Genome Sequencing Center for Infectious Disease"/>
            <person name="Wu L."/>
            <person name="Ma J."/>
        </authorList>
    </citation>
    <scope>NUCLEOTIDE SEQUENCE [LARGE SCALE GENOMIC DNA]</scope>
    <source>
        <strain evidence="2">CCM 8893</strain>
    </source>
</reference>
<organism evidence="1 2">
    <name type="scientific">Levilactobacillus angrenensis</name>
    <dbReference type="NCBI Taxonomy" id="2486020"/>
    <lineage>
        <taxon>Bacteria</taxon>
        <taxon>Bacillati</taxon>
        <taxon>Bacillota</taxon>
        <taxon>Bacilli</taxon>
        <taxon>Lactobacillales</taxon>
        <taxon>Lactobacillaceae</taxon>
        <taxon>Levilactobacillus</taxon>
    </lineage>
</organism>
<name>A0ABW1UAX0_9LACO</name>
<keyword evidence="2" id="KW-1185">Reference proteome</keyword>
<dbReference type="InterPro" id="IPR009057">
    <property type="entry name" value="Homeodomain-like_sf"/>
</dbReference>